<dbReference type="SUPFAM" id="SSF56176">
    <property type="entry name" value="FAD-binding/transporter-associated domain-like"/>
    <property type="match status" value="1"/>
</dbReference>
<keyword evidence="7" id="KW-1185">Reference proteome</keyword>
<evidence type="ECO:0000313" key="7">
    <source>
        <dbReference type="Proteomes" id="UP000235672"/>
    </source>
</evidence>
<dbReference type="PROSITE" id="PS51387">
    <property type="entry name" value="FAD_PCMH"/>
    <property type="match status" value="1"/>
</dbReference>
<dbReference type="GO" id="GO:0004458">
    <property type="term" value="F:D-lactate dehydrogenase (cytochrome) activity"/>
    <property type="evidence" value="ECO:0007669"/>
    <property type="project" value="TreeGrafter"/>
</dbReference>
<dbReference type="GO" id="GO:0008720">
    <property type="term" value="F:D-lactate dehydrogenase (NAD+) activity"/>
    <property type="evidence" value="ECO:0007669"/>
    <property type="project" value="TreeGrafter"/>
</dbReference>
<dbReference type="STRING" id="1745343.A0A2J6PP46"/>
<dbReference type="InterPro" id="IPR016164">
    <property type="entry name" value="FAD-linked_Oxase-like_C"/>
</dbReference>
<dbReference type="InterPro" id="IPR036318">
    <property type="entry name" value="FAD-bd_PCMH-like_sf"/>
</dbReference>
<keyword evidence="4" id="KW-0560">Oxidoreductase</keyword>
<dbReference type="GO" id="GO:0071949">
    <property type="term" value="F:FAD binding"/>
    <property type="evidence" value="ECO:0007669"/>
    <property type="project" value="InterPro"/>
</dbReference>
<evidence type="ECO:0000256" key="4">
    <source>
        <dbReference type="ARBA" id="ARBA00023002"/>
    </source>
</evidence>
<dbReference type="InterPro" id="IPR016170">
    <property type="entry name" value="Cytok_DH_C_sf"/>
</dbReference>
<dbReference type="Gene3D" id="3.40.462.10">
    <property type="entry name" value="FAD-linked oxidases, C-terminal domain"/>
    <property type="match status" value="2"/>
</dbReference>
<evidence type="ECO:0000256" key="2">
    <source>
        <dbReference type="ARBA" id="ARBA00022630"/>
    </source>
</evidence>
<dbReference type="GO" id="GO:1903457">
    <property type="term" value="P:lactate catabolic process"/>
    <property type="evidence" value="ECO:0007669"/>
    <property type="project" value="TreeGrafter"/>
</dbReference>
<sequence length="542" mass="59964">MSSTSQVPLLSEKHSGIPENLLEKAKRAKALIYDIRTKDTSTRQRLPVVPQGIEKYAFIQALEELAQQLGKANVEINDKLLSVASAVVNPSSTEEVQKIVLWANKYSIPIFPISMGRNLGYGGAAPRVRGSVVIDLDKRMNKILDINPDDYTCLLEPGVSFYALYEAIQAKGFDHMWIDVPDLGGGSVVGNTLDRGVGYTPYGDHWACHSGLEVVLPTGEVIRTGMGALPGNNTWQTFPYGFGPYSDGIFTQSNYGIVTKMGMTLMPNPGAYESYLYTFQKEEDLEALIEITRPLRIGNILENVAQLRHGIQTIAVKGLPRTKYFTGSGAIPESVLDIIDAEFKKIPSARKIDPSTLPKDDYFFSRDRIAAGVPDLVELLWVNWVPNGAHVAFSPVSPIRGTDAMKLYSLGKRRHDEFGIDFLPAFIVGLREMHLIVEIVYDKNDPVKRKAANDCLREMIDDAAKLGYGEYRTHLVLMDQVAGTYNWNDNALMKFNEKLKDALDPKGILAPGKSGIWPSRYRGRGWEMGKGSGERSEGDGVA</sequence>
<dbReference type="PANTHER" id="PTHR11748:SF114">
    <property type="entry name" value="ARYL-ALCOHOL OXIDASE VANILLYL-ALCOHOL OXIDASE (AFU_ORTHOLOGUE AFUA_3G09500)-RELATED"/>
    <property type="match status" value="1"/>
</dbReference>
<protein>
    <submittedName>
        <fullName evidence="6">Vanillyl alcohol oxidase</fullName>
    </submittedName>
</protein>
<name>A0A2J6PP46_9HELO</name>
<keyword evidence="2" id="KW-0285">Flavoprotein</keyword>
<dbReference type="Proteomes" id="UP000235672">
    <property type="component" value="Unassembled WGS sequence"/>
</dbReference>
<dbReference type="GO" id="GO:0005739">
    <property type="term" value="C:mitochondrion"/>
    <property type="evidence" value="ECO:0007669"/>
    <property type="project" value="TreeGrafter"/>
</dbReference>
<dbReference type="Pfam" id="PF01565">
    <property type="entry name" value="FAD_binding_4"/>
    <property type="match status" value="1"/>
</dbReference>
<evidence type="ECO:0000256" key="3">
    <source>
        <dbReference type="ARBA" id="ARBA00022827"/>
    </source>
</evidence>
<evidence type="ECO:0000256" key="1">
    <source>
        <dbReference type="ARBA" id="ARBA00001974"/>
    </source>
</evidence>
<dbReference type="Gene3D" id="3.30.465.10">
    <property type="match status" value="1"/>
</dbReference>
<dbReference type="SUPFAM" id="SSF55103">
    <property type="entry name" value="FAD-linked oxidases, C-terminal domain"/>
    <property type="match status" value="1"/>
</dbReference>
<dbReference type="EMBL" id="KZ613510">
    <property type="protein sequence ID" value="PMD15805.1"/>
    <property type="molecule type" value="Genomic_DNA"/>
</dbReference>
<keyword evidence="3" id="KW-0274">FAD</keyword>
<dbReference type="InterPro" id="IPR016167">
    <property type="entry name" value="FAD-bd_PCMH_sub1"/>
</dbReference>
<evidence type="ECO:0000313" key="6">
    <source>
        <dbReference type="EMBL" id="PMD15805.1"/>
    </source>
</evidence>
<dbReference type="InterPro" id="IPR016169">
    <property type="entry name" value="FAD-bd_PCMH_sub2"/>
</dbReference>
<dbReference type="Gene3D" id="1.10.45.10">
    <property type="entry name" value="Vanillyl-alcohol Oxidase, Chain A, domain 4"/>
    <property type="match status" value="1"/>
</dbReference>
<dbReference type="InterPro" id="IPR006094">
    <property type="entry name" value="Oxid_FAD_bind_N"/>
</dbReference>
<dbReference type="PANTHER" id="PTHR11748">
    <property type="entry name" value="D-LACTATE DEHYDROGENASE"/>
    <property type="match status" value="1"/>
</dbReference>
<dbReference type="AlphaFoldDB" id="A0A2J6PP46"/>
<evidence type="ECO:0000259" key="5">
    <source>
        <dbReference type="PROSITE" id="PS51387"/>
    </source>
</evidence>
<dbReference type="OrthoDB" id="5332616at2759"/>
<dbReference type="InterPro" id="IPR004113">
    <property type="entry name" value="FAD-bd_oxidored_4_C"/>
</dbReference>
<dbReference type="Gene3D" id="3.30.43.10">
    <property type="entry name" value="Uridine Diphospho-n-acetylenolpyruvylglucosamine Reductase, domain 2"/>
    <property type="match status" value="1"/>
</dbReference>
<organism evidence="6 7">
    <name type="scientific">Hyaloscypha hepaticicola</name>
    <dbReference type="NCBI Taxonomy" id="2082293"/>
    <lineage>
        <taxon>Eukaryota</taxon>
        <taxon>Fungi</taxon>
        <taxon>Dikarya</taxon>
        <taxon>Ascomycota</taxon>
        <taxon>Pezizomycotina</taxon>
        <taxon>Leotiomycetes</taxon>
        <taxon>Helotiales</taxon>
        <taxon>Hyaloscyphaceae</taxon>
        <taxon>Hyaloscypha</taxon>
    </lineage>
</organism>
<feature type="domain" description="FAD-binding PCMH-type" evidence="5">
    <location>
        <begin position="80"/>
        <end position="268"/>
    </location>
</feature>
<gene>
    <name evidence="6" type="ORF">NA56DRAFT_681857</name>
</gene>
<accession>A0A2J6PP46</accession>
<comment type="cofactor">
    <cofactor evidence="1">
        <name>FAD</name>
        <dbReference type="ChEBI" id="CHEBI:57692"/>
    </cofactor>
</comment>
<proteinExistence type="predicted"/>
<reference evidence="6 7" key="1">
    <citation type="submission" date="2016-05" db="EMBL/GenBank/DDBJ databases">
        <title>A degradative enzymes factory behind the ericoid mycorrhizal symbiosis.</title>
        <authorList>
            <consortium name="DOE Joint Genome Institute"/>
            <person name="Martino E."/>
            <person name="Morin E."/>
            <person name="Grelet G."/>
            <person name="Kuo A."/>
            <person name="Kohler A."/>
            <person name="Daghino S."/>
            <person name="Barry K."/>
            <person name="Choi C."/>
            <person name="Cichocki N."/>
            <person name="Clum A."/>
            <person name="Copeland A."/>
            <person name="Hainaut M."/>
            <person name="Haridas S."/>
            <person name="Labutti K."/>
            <person name="Lindquist E."/>
            <person name="Lipzen A."/>
            <person name="Khouja H.-R."/>
            <person name="Murat C."/>
            <person name="Ohm R."/>
            <person name="Olson A."/>
            <person name="Spatafora J."/>
            <person name="Veneault-Fourrey C."/>
            <person name="Henrissat B."/>
            <person name="Grigoriev I."/>
            <person name="Martin F."/>
            <person name="Perotto S."/>
        </authorList>
    </citation>
    <scope>NUCLEOTIDE SEQUENCE [LARGE SCALE GENOMIC DNA]</scope>
    <source>
        <strain evidence="6 7">UAMH 7357</strain>
    </source>
</reference>
<dbReference type="InterPro" id="IPR016171">
    <property type="entry name" value="Vanillyl_alc_oxidase_C-sub2"/>
</dbReference>
<dbReference type="Pfam" id="PF02913">
    <property type="entry name" value="FAD-oxidase_C"/>
    <property type="match status" value="1"/>
</dbReference>
<dbReference type="InterPro" id="IPR016166">
    <property type="entry name" value="FAD-bd_PCMH"/>
</dbReference>